<organism evidence="1 2">
    <name type="scientific">Gymnopilus dilepis</name>
    <dbReference type="NCBI Taxonomy" id="231916"/>
    <lineage>
        <taxon>Eukaryota</taxon>
        <taxon>Fungi</taxon>
        <taxon>Dikarya</taxon>
        <taxon>Basidiomycota</taxon>
        <taxon>Agaricomycotina</taxon>
        <taxon>Agaricomycetes</taxon>
        <taxon>Agaricomycetidae</taxon>
        <taxon>Agaricales</taxon>
        <taxon>Agaricineae</taxon>
        <taxon>Hymenogastraceae</taxon>
        <taxon>Gymnopilus</taxon>
    </lineage>
</organism>
<gene>
    <name evidence="1" type="ORF">CVT26_008392</name>
</gene>
<dbReference type="InParanoid" id="A0A409Y948"/>
<evidence type="ECO:0000313" key="1">
    <source>
        <dbReference type="EMBL" id="PPQ99499.1"/>
    </source>
</evidence>
<proteinExistence type="predicted"/>
<comment type="caution">
    <text evidence="1">The sequence shown here is derived from an EMBL/GenBank/DDBJ whole genome shotgun (WGS) entry which is preliminary data.</text>
</comment>
<protein>
    <submittedName>
        <fullName evidence="1">Uncharacterized protein</fullName>
    </submittedName>
</protein>
<dbReference type="AlphaFoldDB" id="A0A409Y948"/>
<keyword evidence="2" id="KW-1185">Reference proteome</keyword>
<dbReference type="Proteomes" id="UP000284706">
    <property type="component" value="Unassembled WGS sequence"/>
</dbReference>
<accession>A0A409Y948</accession>
<reference evidence="1 2" key="1">
    <citation type="journal article" date="2018" name="Evol. Lett.">
        <title>Horizontal gene cluster transfer increased hallucinogenic mushroom diversity.</title>
        <authorList>
            <person name="Reynolds H.T."/>
            <person name="Vijayakumar V."/>
            <person name="Gluck-Thaler E."/>
            <person name="Korotkin H.B."/>
            <person name="Matheny P.B."/>
            <person name="Slot J.C."/>
        </authorList>
    </citation>
    <scope>NUCLEOTIDE SEQUENCE [LARGE SCALE GENOMIC DNA]</scope>
    <source>
        <strain evidence="1 2">SRW20</strain>
    </source>
</reference>
<sequence length="320" mass="36266">MFSAIRDVQRQSQDLVVYSRVANSVVKIAWPTRKGAPIVPRGIKNFLDGRGVFWECFCAVLSSEARPCRIVASRNNRDVFAFCHGTEGDPNCGFYLNLTKKVNTTSLFSDYGHLPSAKTGRRANMSPYILSHRLATSLSETAPFFEGYLGEFTHEHGGITQLNSSIGLRYEIPATTRGFDWRTSRCRKSIDDESIVETSAERRRIGERRKEQGKIISLVDRPSFKADVVDLWAYDETQWPSVSNTEQSGDGVVHCTLTGRTSLVREVSVEQLPKEEGLTKSEFESLMERCNACQRYFFPRTLREHIPKCTSVTHQIDFEC</sequence>
<dbReference type="EMBL" id="NHYE01001059">
    <property type="protein sequence ID" value="PPQ99499.1"/>
    <property type="molecule type" value="Genomic_DNA"/>
</dbReference>
<name>A0A409Y948_9AGAR</name>
<dbReference type="OrthoDB" id="3070804at2759"/>
<evidence type="ECO:0000313" key="2">
    <source>
        <dbReference type="Proteomes" id="UP000284706"/>
    </source>
</evidence>